<feature type="region of interest" description="Disordered" evidence="1">
    <location>
        <begin position="1"/>
        <end position="21"/>
    </location>
</feature>
<reference evidence="2 3" key="1">
    <citation type="submission" date="2017-08" db="EMBL/GenBank/DDBJ databases">
        <title>USMARCv1.0.</title>
        <authorList>
            <person name="Hannum G.I."/>
            <person name="Koren S."/>
            <person name="Schroeder S.G."/>
            <person name="Chin S.C."/>
            <person name="Nonneman D.J."/>
            <person name="Becker S.A."/>
            <person name="Rosen B.D."/>
            <person name="Bickhart D.M."/>
            <person name="Putnam N.H."/>
            <person name="Green R.E."/>
            <person name="Tuggle C.K."/>
            <person name="Liu H."/>
            <person name="Rohrer G.A."/>
            <person name="Warr A."/>
            <person name="Hall R."/>
            <person name="Kim K."/>
            <person name="Hume D.A."/>
            <person name="Talbot R."/>
            <person name="Chow W."/>
            <person name="Howe K."/>
            <person name="Schwartz A.S."/>
            <person name="Watson M."/>
            <person name="Archibald A.L."/>
            <person name="Phillippy A.M."/>
            <person name="Smith T.P.L."/>
        </authorList>
    </citation>
    <scope>NUCLEOTIDE SEQUENCE [LARGE SCALE GENOMIC DNA]</scope>
</reference>
<evidence type="ECO:0000313" key="2">
    <source>
        <dbReference type="Ensembl" id="ENSSSCP00070044800.1"/>
    </source>
</evidence>
<feature type="compositionally biased region" description="Pro residues" evidence="1">
    <location>
        <begin position="1"/>
        <end position="10"/>
    </location>
</feature>
<evidence type="ECO:0000256" key="1">
    <source>
        <dbReference type="SAM" id="MobiDB-lite"/>
    </source>
</evidence>
<reference evidence="2" key="2">
    <citation type="submission" date="2025-05" db="UniProtKB">
        <authorList>
            <consortium name="Ensembl"/>
        </authorList>
    </citation>
    <scope>IDENTIFICATION</scope>
</reference>
<dbReference type="Proteomes" id="UP000694725">
    <property type="component" value="Unplaced"/>
</dbReference>
<evidence type="ECO:0000313" key="3">
    <source>
        <dbReference type="Proteomes" id="UP000314985"/>
    </source>
</evidence>
<dbReference type="Ensembl" id="ENSSSCT00065075968.1">
    <property type="protein sequence ID" value="ENSSSCP00065033042.1"/>
    <property type="gene ID" value="ENSSSCG00065055503.1"/>
</dbReference>
<dbReference type="Ensembl" id="ENSSSCT00070052888.1">
    <property type="protein sequence ID" value="ENSSSCP00070044800.1"/>
    <property type="gene ID" value="ENSSSCG00070026387.1"/>
</dbReference>
<proteinExistence type="predicted"/>
<sequence>SPASPHPSPPQDRRTFPKRQGSPRCVWVREPSYLPRLCLWCHWAPRHHPAKCHSRL</sequence>
<dbReference type="Proteomes" id="UP000314985">
    <property type="component" value="Chromosome 1"/>
</dbReference>
<dbReference type="AlphaFoldDB" id="A0A4X1VMM0"/>
<organism evidence="2 3">
    <name type="scientific">Sus scrofa</name>
    <name type="common">Pig</name>
    <dbReference type="NCBI Taxonomy" id="9823"/>
    <lineage>
        <taxon>Eukaryota</taxon>
        <taxon>Metazoa</taxon>
        <taxon>Chordata</taxon>
        <taxon>Craniata</taxon>
        <taxon>Vertebrata</taxon>
        <taxon>Euteleostomi</taxon>
        <taxon>Mammalia</taxon>
        <taxon>Eutheria</taxon>
        <taxon>Laurasiatheria</taxon>
        <taxon>Artiodactyla</taxon>
        <taxon>Suina</taxon>
        <taxon>Suidae</taxon>
        <taxon>Sus</taxon>
    </lineage>
</organism>
<name>A0A4X1VMM0_PIG</name>
<dbReference type="Proteomes" id="UP000694722">
    <property type="component" value="Unplaced"/>
</dbReference>
<protein>
    <submittedName>
        <fullName evidence="2">Uncharacterized protein</fullName>
    </submittedName>
</protein>
<dbReference type="Ensembl" id="ENSSSCT00040020256.1">
    <property type="protein sequence ID" value="ENSSSCP00040008477.1"/>
    <property type="gene ID" value="ENSSSCG00040015067.1"/>
</dbReference>
<accession>A0A4X1VMM0</accession>